<sequence>LASNKKAFKKSNKSVIKEIIKKDKVKTENNEKDTVKTENNENTTLLQNSKEVSSGKQDMECDKNSDQAEEKPISASKKRKRSDPGHAKASKASLDNRSQNNSKLEPEYRLDIKKQWEIARRKNITPEERNKSISRLFEMVRGNVPGLLFKNDTSRVIETCLKYGTKEQRNIIASELEGHLLEASKN</sequence>
<keyword evidence="2" id="KW-1185">Reference proteome</keyword>
<gene>
    <name evidence="1" type="ORF">RPERSI_LOCUS31577</name>
</gene>
<evidence type="ECO:0000313" key="1">
    <source>
        <dbReference type="EMBL" id="CAG8840785.1"/>
    </source>
</evidence>
<dbReference type="Proteomes" id="UP000789920">
    <property type="component" value="Unassembled WGS sequence"/>
</dbReference>
<reference evidence="1" key="1">
    <citation type="submission" date="2021-06" db="EMBL/GenBank/DDBJ databases">
        <authorList>
            <person name="Kallberg Y."/>
            <person name="Tangrot J."/>
            <person name="Rosling A."/>
        </authorList>
    </citation>
    <scope>NUCLEOTIDE SEQUENCE</scope>
    <source>
        <strain evidence="1">MA461A</strain>
    </source>
</reference>
<protein>
    <submittedName>
        <fullName evidence="1">18685_t:CDS:1</fullName>
    </submittedName>
</protein>
<feature type="non-terminal residue" evidence="1">
    <location>
        <position position="1"/>
    </location>
</feature>
<proteinExistence type="predicted"/>
<organism evidence="1 2">
    <name type="scientific">Racocetra persica</name>
    <dbReference type="NCBI Taxonomy" id="160502"/>
    <lineage>
        <taxon>Eukaryota</taxon>
        <taxon>Fungi</taxon>
        <taxon>Fungi incertae sedis</taxon>
        <taxon>Mucoromycota</taxon>
        <taxon>Glomeromycotina</taxon>
        <taxon>Glomeromycetes</taxon>
        <taxon>Diversisporales</taxon>
        <taxon>Gigasporaceae</taxon>
        <taxon>Racocetra</taxon>
    </lineage>
</organism>
<name>A0ACA9SK67_9GLOM</name>
<comment type="caution">
    <text evidence="1">The sequence shown here is derived from an EMBL/GenBank/DDBJ whole genome shotgun (WGS) entry which is preliminary data.</text>
</comment>
<dbReference type="EMBL" id="CAJVQC010127819">
    <property type="protein sequence ID" value="CAG8840785.1"/>
    <property type="molecule type" value="Genomic_DNA"/>
</dbReference>
<evidence type="ECO:0000313" key="2">
    <source>
        <dbReference type="Proteomes" id="UP000789920"/>
    </source>
</evidence>
<feature type="non-terminal residue" evidence="1">
    <location>
        <position position="186"/>
    </location>
</feature>
<accession>A0ACA9SK67</accession>